<organism evidence="13">
    <name type="scientific">marine sediment metagenome</name>
    <dbReference type="NCBI Taxonomy" id="412755"/>
    <lineage>
        <taxon>unclassified sequences</taxon>
        <taxon>metagenomes</taxon>
        <taxon>ecological metagenomes</taxon>
    </lineage>
</organism>
<dbReference type="AlphaFoldDB" id="X1GWF0"/>
<keyword evidence="5" id="KW-0547">Nucleotide-binding</keyword>
<evidence type="ECO:0000256" key="2">
    <source>
        <dbReference type="ARBA" id="ARBA00008598"/>
    </source>
</evidence>
<dbReference type="PANTHER" id="PTHR30195:SF15">
    <property type="entry name" value="TYPE I RESTRICTION ENZYME HINDI ENDONUCLEASE SUBUNIT"/>
    <property type="match status" value="1"/>
</dbReference>
<protein>
    <recommendedName>
        <fullName evidence="3">type I site-specific deoxyribonuclease</fullName>
        <ecNumber evidence="3">3.1.21.3</ecNumber>
    </recommendedName>
</protein>
<reference evidence="13" key="1">
    <citation type="journal article" date="2014" name="Front. Microbiol.">
        <title>High frequency of phylogenetically diverse reductive dehalogenase-homologous genes in deep subseafloor sedimentary metagenomes.</title>
        <authorList>
            <person name="Kawai M."/>
            <person name="Futagami T."/>
            <person name="Toyoda A."/>
            <person name="Takaki Y."/>
            <person name="Nishi S."/>
            <person name="Hori S."/>
            <person name="Arai W."/>
            <person name="Tsubouchi T."/>
            <person name="Morono Y."/>
            <person name="Uchiyama I."/>
            <person name="Ito T."/>
            <person name="Fujiyama A."/>
            <person name="Inagaki F."/>
            <person name="Takami H."/>
        </authorList>
    </citation>
    <scope>NUCLEOTIDE SEQUENCE</scope>
    <source>
        <strain evidence="13">Expedition CK06-06</strain>
    </source>
</reference>
<dbReference type="Gene3D" id="3.90.1570.50">
    <property type="match status" value="1"/>
</dbReference>
<dbReference type="CDD" id="cd22332">
    <property type="entry name" value="HsdR_N"/>
    <property type="match status" value="1"/>
</dbReference>
<dbReference type="Gene3D" id="3.40.50.300">
    <property type="entry name" value="P-loop containing nucleotide triphosphate hydrolases"/>
    <property type="match status" value="1"/>
</dbReference>
<feature type="non-terminal residue" evidence="13">
    <location>
        <position position="364"/>
    </location>
</feature>
<dbReference type="Pfam" id="PF04313">
    <property type="entry name" value="HSDR_N"/>
    <property type="match status" value="1"/>
</dbReference>
<dbReference type="InterPro" id="IPR040980">
    <property type="entry name" value="SWI2_SNF2"/>
</dbReference>
<dbReference type="EC" id="3.1.21.3" evidence="3"/>
<keyword evidence="8" id="KW-0378">Hydrolase</keyword>
<dbReference type="GO" id="GO:0009307">
    <property type="term" value="P:DNA restriction-modification system"/>
    <property type="evidence" value="ECO:0007669"/>
    <property type="project" value="UniProtKB-KW"/>
</dbReference>
<evidence type="ECO:0000256" key="8">
    <source>
        <dbReference type="ARBA" id="ARBA00022801"/>
    </source>
</evidence>
<keyword evidence="7" id="KW-0255">Endonuclease</keyword>
<evidence type="ECO:0000313" key="13">
    <source>
        <dbReference type="EMBL" id="GAH37338.1"/>
    </source>
</evidence>
<dbReference type="Pfam" id="PF18766">
    <property type="entry name" value="SWI2_SNF2"/>
    <property type="match status" value="1"/>
</dbReference>
<dbReference type="PANTHER" id="PTHR30195">
    <property type="entry name" value="TYPE I SITE-SPECIFIC DEOXYRIBONUCLEASE PROTEIN SUBUNIT M AND R"/>
    <property type="match status" value="1"/>
</dbReference>
<evidence type="ECO:0000259" key="12">
    <source>
        <dbReference type="Pfam" id="PF18766"/>
    </source>
</evidence>
<dbReference type="InterPro" id="IPR007409">
    <property type="entry name" value="Restrct_endonuc_type1_HsdR_N"/>
</dbReference>
<proteinExistence type="inferred from homology"/>
<evidence type="ECO:0000256" key="1">
    <source>
        <dbReference type="ARBA" id="ARBA00000851"/>
    </source>
</evidence>
<keyword evidence="4" id="KW-0540">Nuclease</keyword>
<keyword evidence="10" id="KW-0238">DNA-binding</keyword>
<dbReference type="InterPro" id="IPR051268">
    <property type="entry name" value="Type-I_R_enzyme_R_subunit"/>
</dbReference>
<evidence type="ECO:0000256" key="4">
    <source>
        <dbReference type="ARBA" id="ARBA00022722"/>
    </source>
</evidence>
<evidence type="ECO:0000256" key="5">
    <source>
        <dbReference type="ARBA" id="ARBA00022741"/>
    </source>
</evidence>
<sequence>MAEEKFNEDTLSEQPAIEQLKRLGYTHIHGDQLDPDLIEDCERKSRRDVILEERLKKKLADINPYLTEESINKAIRKITHIQAQTTLEANRIFHKYLISGTSVDQDIGARRQKQTVNFIDFKNIENNEFLVVNQFWVRRGKTTDKPDIVIFINGIPIVVIECKSPVAKKTGVLDAQVQLIRYQKEVPHLFRTNEILIGCNLFGAKYGTIEEPPEKYHEWKIKNSEKLPDMAEHPTVKEMLKLGLIDEKDLSAHPPMQEVLIAGLLKKKNLLDIIQNFIVFDFDKETHKVIKKICRYQQYRAVNRIVKRVIDEPDKRGIIWHWQGSGKSLIMVFAAVKLRREEEKLKNPVILIVTDRRKLDRQIT</sequence>
<keyword evidence="9" id="KW-0067">ATP-binding</keyword>
<comment type="caution">
    <text evidence="13">The sequence shown here is derived from an EMBL/GenBank/DDBJ whole genome shotgun (WGS) entry which is preliminary data.</text>
</comment>
<evidence type="ECO:0000256" key="9">
    <source>
        <dbReference type="ARBA" id="ARBA00022840"/>
    </source>
</evidence>
<dbReference type="EMBL" id="BARU01005506">
    <property type="protein sequence ID" value="GAH37338.1"/>
    <property type="molecule type" value="Genomic_DNA"/>
</dbReference>
<keyword evidence="6" id="KW-0680">Restriction system</keyword>
<name>X1GWF0_9ZZZZ</name>
<feature type="domain" description="Restriction endonuclease type I HsdR N-terminal" evidence="11">
    <location>
        <begin position="5"/>
        <end position="214"/>
    </location>
</feature>
<accession>X1GWF0</accession>
<comment type="similarity">
    <text evidence="2">Belongs to the HsdR family.</text>
</comment>
<gene>
    <name evidence="13" type="ORF">S03H2_10730</name>
</gene>
<evidence type="ECO:0000256" key="7">
    <source>
        <dbReference type="ARBA" id="ARBA00022759"/>
    </source>
</evidence>
<comment type="catalytic activity">
    <reaction evidence="1">
        <text>Endonucleolytic cleavage of DNA to give random double-stranded fragments with terminal 5'-phosphates, ATP is simultaneously hydrolyzed.</text>
        <dbReference type="EC" id="3.1.21.3"/>
    </reaction>
</comment>
<dbReference type="InterPro" id="IPR027417">
    <property type="entry name" value="P-loop_NTPase"/>
</dbReference>
<dbReference type="GO" id="GO:0009035">
    <property type="term" value="F:type I site-specific deoxyribonuclease activity"/>
    <property type="evidence" value="ECO:0007669"/>
    <property type="project" value="UniProtKB-EC"/>
</dbReference>
<dbReference type="GO" id="GO:0005524">
    <property type="term" value="F:ATP binding"/>
    <property type="evidence" value="ECO:0007669"/>
    <property type="project" value="UniProtKB-KW"/>
</dbReference>
<evidence type="ECO:0000256" key="10">
    <source>
        <dbReference type="ARBA" id="ARBA00023125"/>
    </source>
</evidence>
<feature type="domain" description="SWI2/SNF2 ATPase" evidence="12">
    <location>
        <begin position="297"/>
        <end position="364"/>
    </location>
</feature>
<dbReference type="GO" id="GO:0003677">
    <property type="term" value="F:DNA binding"/>
    <property type="evidence" value="ECO:0007669"/>
    <property type="project" value="UniProtKB-KW"/>
</dbReference>
<evidence type="ECO:0000256" key="6">
    <source>
        <dbReference type="ARBA" id="ARBA00022747"/>
    </source>
</evidence>
<evidence type="ECO:0000259" key="11">
    <source>
        <dbReference type="Pfam" id="PF04313"/>
    </source>
</evidence>
<evidence type="ECO:0000256" key="3">
    <source>
        <dbReference type="ARBA" id="ARBA00012654"/>
    </source>
</evidence>
<dbReference type="SUPFAM" id="SSF52540">
    <property type="entry name" value="P-loop containing nucleoside triphosphate hydrolases"/>
    <property type="match status" value="1"/>
</dbReference>